<dbReference type="Proteomes" id="UP000188342">
    <property type="component" value="Unassembled WGS sequence"/>
</dbReference>
<sequence>MTTRRTARTEFPTIITADLAQVGWLDSCALMQNTDAVQEVERHGC</sequence>
<organism evidence="1 2">
    <name type="scientific">Luteococcus japonicus LSP_Lj1</name>
    <dbReference type="NCBI Taxonomy" id="1255658"/>
    <lineage>
        <taxon>Bacteria</taxon>
        <taxon>Bacillati</taxon>
        <taxon>Actinomycetota</taxon>
        <taxon>Actinomycetes</taxon>
        <taxon>Propionibacteriales</taxon>
        <taxon>Propionibacteriaceae</taxon>
        <taxon>Luteococcus</taxon>
    </lineage>
</organism>
<dbReference type="EMBL" id="FUKQ01000007">
    <property type="protein sequence ID" value="SJN18620.1"/>
    <property type="molecule type" value="Genomic_DNA"/>
</dbReference>
<proteinExistence type="predicted"/>
<accession>A0A1R4IFM0</accession>
<keyword evidence="2" id="KW-1185">Reference proteome</keyword>
<gene>
    <name evidence="1" type="ORF">FM114_01505</name>
</gene>
<name>A0A1R4IFM0_9ACTN</name>
<reference evidence="1 2" key="1">
    <citation type="submission" date="2017-02" db="EMBL/GenBank/DDBJ databases">
        <authorList>
            <person name="Peterson S.W."/>
        </authorList>
    </citation>
    <scope>NUCLEOTIDE SEQUENCE [LARGE SCALE GENOMIC DNA]</scope>
    <source>
        <strain evidence="1 2">LSP_Lj1</strain>
    </source>
</reference>
<dbReference type="RefSeq" id="WP_179110545.1">
    <property type="nucleotide sequence ID" value="NZ_FUKQ01000007.1"/>
</dbReference>
<evidence type="ECO:0000313" key="1">
    <source>
        <dbReference type="EMBL" id="SJN18620.1"/>
    </source>
</evidence>
<evidence type="ECO:0000313" key="2">
    <source>
        <dbReference type="Proteomes" id="UP000188342"/>
    </source>
</evidence>
<protein>
    <submittedName>
        <fullName evidence="1">Uncharacterized protein</fullName>
    </submittedName>
</protein>
<dbReference type="AlphaFoldDB" id="A0A1R4IFM0"/>